<organism evidence="1 2">
    <name type="scientific">Amanita muscaria (strain Koide BX008)</name>
    <dbReference type="NCBI Taxonomy" id="946122"/>
    <lineage>
        <taxon>Eukaryota</taxon>
        <taxon>Fungi</taxon>
        <taxon>Dikarya</taxon>
        <taxon>Basidiomycota</taxon>
        <taxon>Agaricomycotina</taxon>
        <taxon>Agaricomycetes</taxon>
        <taxon>Agaricomycetidae</taxon>
        <taxon>Agaricales</taxon>
        <taxon>Pluteineae</taxon>
        <taxon>Amanitaceae</taxon>
        <taxon>Amanita</taxon>
    </lineage>
</organism>
<accession>A0A0C2W7X1</accession>
<sequence>MCHVVNLGIIIRSSLPLLNLKSIVGRNPATSRQRYRVFKLFVNHSTNKEIFIELDWIASGDVLMVSDKNRG</sequence>
<evidence type="ECO:0000313" key="1">
    <source>
        <dbReference type="EMBL" id="KIL57257.1"/>
    </source>
</evidence>
<evidence type="ECO:0000313" key="2">
    <source>
        <dbReference type="Proteomes" id="UP000054549"/>
    </source>
</evidence>
<dbReference type="InParanoid" id="A0A0C2W7X1"/>
<keyword evidence="2" id="KW-1185">Reference proteome</keyword>
<name>A0A0C2W7X1_AMAMK</name>
<dbReference type="Proteomes" id="UP000054549">
    <property type="component" value="Unassembled WGS sequence"/>
</dbReference>
<proteinExistence type="predicted"/>
<protein>
    <submittedName>
        <fullName evidence="1">Uncharacterized protein</fullName>
    </submittedName>
</protein>
<dbReference type="HOGENOM" id="CLU_2739483_0_0_1"/>
<gene>
    <name evidence="1" type="ORF">M378DRAFT_397158</name>
</gene>
<dbReference type="AlphaFoldDB" id="A0A0C2W7X1"/>
<reference evidence="1 2" key="1">
    <citation type="submission" date="2014-04" db="EMBL/GenBank/DDBJ databases">
        <title>Evolutionary Origins and Diversification of the Mycorrhizal Mutualists.</title>
        <authorList>
            <consortium name="DOE Joint Genome Institute"/>
            <consortium name="Mycorrhizal Genomics Consortium"/>
            <person name="Kohler A."/>
            <person name="Kuo A."/>
            <person name="Nagy L.G."/>
            <person name="Floudas D."/>
            <person name="Copeland A."/>
            <person name="Barry K.W."/>
            <person name="Cichocki N."/>
            <person name="Veneault-Fourrey C."/>
            <person name="LaButti K."/>
            <person name="Lindquist E.A."/>
            <person name="Lipzen A."/>
            <person name="Lundell T."/>
            <person name="Morin E."/>
            <person name="Murat C."/>
            <person name="Riley R."/>
            <person name="Ohm R."/>
            <person name="Sun H."/>
            <person name="Tunlid A."/>
            <person name="Henrissat B."/>
            <person name="Grigoriev I.V."/>
            <person name="Hibbett D.S."/>
            <person name="Martin F."/>
        </authorList>
    </citation>
    <scope>NUCLEOTIDE SEQUENCE [LARGE SCALE GENOMIC DNA]</scope>
    <source>
        <strain evidence="1 2">Koide BX008</strain>
    </source>
</reference>
<dbReference type="EMBL" id="KN818376">
    <property type="protein sequence ID" value="KIL57257.1"/>
    <property type="molecule type" value="Genomic_DNA"/>
</dbReference>